<sequence length="109" mass="12436">MKGIEFAPVNLQQKPLPFQEQLQIIIVRLPCGTKPTTEFLKTPQGEDLIRRIAHHLYLKRGGGKSTEEQKLDDINKATTLATDGLNRQLIRRYYNNLPFTFEASSKILA</sequence>
<name>A0A0G0ASB8_9BACT</name>
<evidence type="ECO:0000313" key="1">
    <source>
        <dbReference type="EMBL" id="KKP59779.1"/>
    </source>
</evidence>
<evidence type="ECO:0000313" key="2">
    <source>
        <dbReference type="Proteomes" id="UP000034176"/>
    </source>
</evidence>
<dbReference type="EMBL" id="LBPN01000002">
    <property type="protein sequence ID" value="KKP59779.1"/>
    <property type="molecule type" value="Genomic_DNA"/>
</dbReference>
<accession>A0A0G0ASB8</accession>
<comment type="caution">
    <text evidence="1">The sequence shown here is derived from an EMBL/GenBank/DDBJ whole genome shotgun (WGS) entry which is preliminary data.</text>
</comment>
<dbReference type="AlphaFoldDB" id="A0A0G0ASB8"/>
<organism evidence="1 2">
    <name type="scientific">Candidatus Gottesmanbacteria bacterium GW2011_GWA1_34_13</name>
    <dbReference type="NCBI Taxonomy" id="1618434"/>
    <lineage>
        <taxon>Bacteria</taxon>
        <taxon>Candidatus Gottesmaniibacteriota</taxon>
    </lineage>
</organism>
<reference evidence="1 2" key="1">
    <citation type="journal article" date="2015" name="Nature">
        <title>rRNA introns, odd ribosomes, and small enigmatic genomes across a large radiation of phyla.</title>
        <authorList>
            <person name="Brown C.T."/>
            <person name="Hug L.A."/>
            <person name="Thomas B.C."/>
            <person name="Sharon I."/>
            <person name="Castelle C.J."/>
            <person name="Singh A."/>
            <person name="Wilkins M.J."/>
            <person name="Williams K.H."/>
            <person name="Banfield J.F."/>
        </authorList>
    </citation>
    <scope>NUCLEOTIDE SEQUENCE [LARGE SCALE GENOMIC DNA]</scope>
</reference>
<gene>
    <name evidence="1" type="ORF">UR52_C0002G0007</name>
</gene>
<dbReference type="Proteomes" id="UP000034176">
    <property type="component" value="Unassembled WGS sequence"/>
</dbReference>
<proteinExistence type="predicted"/>
<protein>
    <submittedName>
        <fullName evidence="1">Uncharacterized protein</fullName>
    </submittedName>
</protein>